<feature type="transmembrane region" description="Helical" evidence="1">
    <location>
        <begin position="99"/>
        <end position="117"/>
    </location>
</feature>
<organism evidence="2 3">
    <name type="scientific">Pseudidiomarina taiwanensis</name>
    <dbReference type="NCBI Taxonomy" id="337250"/>
    <lineage>
        <taxon>Bacteria</taxon>
        <taxon>Pseudomonadati</taxon>
        <taxon>Pseudomonadota</taxon>
        <taxon>Gammaproteobacteria</taxon>
        <taxon>Alteromonadales</taxon>
        <taxon>Idiomarinaceae</taxon>
        <taxon>Pseudidiomarina</taxon>
    </lineage>
</organism>
<comment type="caution">
    <text evidence="2">The sequence shown here is derived from an EMBL/GenBank/DDBJ whole genome shotgun (WGS) entry which is preliminary data.</text>
</comment>
<feature type="transmembrane region" description="Helical" evidence="1">
    <location>
        <begin position="72"/>
        <end position="92"/>
    </location>
</feature>
<accession>A0A432ZP02</accession>
<protein>
    <submittedName>
        <fullName evidence="2">Invasion protein</fullName>
    </submittedName>
</protein>
<feature type="transmembrane region" description="Helical" evidence="1">
    <location>
        <begin position="6"/>
        <end position="27"/>
    </location>
</feature>
<dbReference type="Pfam" id="PF04247">
    <property type="entry name" value="SirB"/>
    <property type="match status" value="1"/>
</dbReference>
<dbReference type="RefSeq" id="WP_126825851.1">
    <property type="nucleotide sequence ID" value="NZ_PIQG01000001.1"/>
</dbReference>
<keyword evidence="3" id="KW-1185">Reference proteome</keyword>
<dbReference type="Proteomes" id="UP000288279">
    <property type="component" value="Unassembled WGS sequence"/>
</dbReference>
<dbReference type="InterPro" id="IPR007360">
    <property type="entry name" value="SirB"/>
</dbReference>
<dbReference type="GO" id="GO:0005886">
    <property type="term" value="C:plasma membrane"/>
    <property type="evidence" value="ECO:0007669"/>
    <property type="project" value="TreeGrafter"/>
</dbReference>
<proteinExistence type="predicted"/>
<evidence type="ECO:0000256" key="1">
    <source>
        <dbReference type="SAM" id="Phobius"/>
    </source>
</evidence>
<dbReference type="PIRSF" id="PIRSF005610">
    <property type="entry name" value="SirB"/>
    <property type="match status" value="1"/>
</dbReference>
<reference evidence="2 3" key="1">
    <citation type="journal article" date="2011" name="Front. Microbiol.">
        <title>Genomic signatures of strain selection and enhancement in Bacillus atrophaeus var. globigii, a historical biowarfare simulant.</title>
        <authorList>
            <person name="Gibbons H.S."/>
            <person name="Broomall S.M."/>
            <person name="McNew L.A."/>
            <person name="Daligault H."/>
            <person name="Chapman C."/>
            <person name="Bruce D."/>
            <person name="Karavis M."/>
            <person name="Krepps M."/>
            <person name="McGregor P.A."/>
            <person name="Hong C."/>
            <person name="Park K.H."/>
            <person name="Akmal A."/>
            <person name="Feldman A."/>
            <person name="Lin J.S."/>
            <person name="Chang W.E."/>
            <person name="Higgs B.W."/>
            <person name="Demirev P."/>
            <person name="Lindquist J."/>
            <person name="Liem A."/>
            <person name="Fochler E."/>
            <person name="Read T.D."/>
            <person name="Tapia R."/>
            <person name="Johnson S."/>
            <person name="Bishop-Lilly K.A."/>
            <person name="Detter C."/>
            <person name="Han C."/>
            <person name="Sozhamannan S."/>
            <person name="Rosenzweig C.N."/>
            <person name="Skowronski E.W."/>
        </authorList>
    </citation>
    <scope>NUCLEOTIDE SEQUENCE [LARGE SCALE GENOMIC DNA]</scope>
    <source>
        <strain evidence="2 3">PIT1</strain>
    </source>
</reference>
<name>A0A432ZP02_9GAMM</name>
<feature type="transmembrane region" description="Helical" evidence="1">
    <location>
        <begin position="39"/>
        <end position="60"/>
    </location>
</feature>
<dbReference type="PANTHER" id="PTHR39594:SF1">
    <property type="entry name" value="PROTEIN YCHQ"/>
    <property type="match status" value="1"/>
</dbReference>
<dbReference type="AlphaFoldDB" id="A0A432ZP02"/>
<evidence type="ECO:0000313" key="3">
    <source>
        <dbReference type="Proteomes" id="UP000288279"/>
    </source>
</evidence>
<evidence type="ECO:0000313" key="2">
    <source>
        <dbReference type="EMBL" id="RUO79617.1"/>
    </source>
</evidence>
<keyword evidence="1" id="KW-0472">Membrane</keyword>
<keyword evidence="1" id="KW-1133">Transmembrane helix</keyword>
<keyword evidence="1" id="KW-0812">Transmembrane</keyword>
<dbReference type="EMBL" id="PIQG01000001">
    <property type="protein sequence ID" value="RUO79617.1"/>
    <property type="molecule type" value="Genomic_DNA"/>
</dbReference>
<dbReference type="OrthoDB" id="5588650at2"/>
<dbReference type="PANTHER" id="PTHR39594">
    <property type="entry name" value="PROTEIN YCHQ"/>
    <property type="match status" value="1"/>
</dbReference>
<sequence length="124" mass="13611">MPYEAYKHLHVTLVGLSVILFVIRFAWHAIGSSWAQKKWVKVVPHIIDTLLLLSIVGLLVQLGQWPWTTAWLANKTVGLLGYIGFGIVAMKATTTQGRAIGFAGAMLFILALLHVAYSKQALIG</sequence>
<gene>
    <name evidence="2" type="ORF">CWI83_03730</name>
</gene>